<feature type="transmembrane region" description="Helical" evidence="1">
    <location>
        <begin position="108"/>
        <end position="131"/>
    </location>
</feature>
<gene>
    <name evidence="2" type="ORF">S01H4_53043</name>
</gene>
<evidence type="ECO:0000256" key="1">
    <source>
        <dbReference type="SAM" id="Phobius"/>
    </source>
</evidence>
<feature type="transmembrane region" description="Helical" evidence="1">
    <location>
        <begin position="12"/>
        <end position="35"/>
    </location>
</feature>
<feature type="transmembrane region" description="Helical" evidence="1">
    <location>
        <begin position="47"/>
        <end position="73"/>
    </location>
</feature>
<dbReference type="AlphaFoldDB" id="X1F7A1"/>
<organism evidence="2">
    <name type="scientific">marine sediment metagenome</name>
    <dbReference type="NCBI Taxonomy" id="412755"/>
    <lineage>
        <taxon>unclassified sequences</taxon>
        <taxon>metagenomes</taxon>
        <taxon>ecological metagenomes</taxon>
    </lineage>
</organism>
<comment type="caution">
    <text evidence="2">The sequence shown here is derived from an EMBL/GenBank/DDBJ whole genome shotgun (WGS) entry which is preliminary data.</text>
</comment>
<keyword evidence="1" id="KW-0472">Membrane</keyword>
<reference evidence="2" key="1">
    <citation type="journal article" date="2014" name="Front. Microbiol.">
        <title>High frequency of phylogenetically diverse reductive dehalogenase-homologous genes in deep subseafloor sedimentary metagenomes.</title>
        <authorList>
            <person name="Kawai M."/>
            <person name="Futagami T."/>
            <person name="Toyoda A."/>
            <person name="Takaki Y."/>
            <person name="Nishi S."/>
            <person name="Hori S."/>
            <person name="Arai W."/>
            <person name="Tsubouchi T."/>
            <person name="Morono Y."/>
            <person name="Uchiyama I."/>
            <person name="Ito T."/>
            <person name="Fujiyama A."/>
            <person name="Inagaki F."/>
            <person name="Takami H."/>
        </authorList>
    </citation>
    <scope>NUCLEOTIDE SEQUENCE</scope>
    <source>
        <strain evidence="2">Expedition CK06-06</strain>
    </source>
</reference>
<protein>
    <submittedName>
        <fullName evidence="2">Uncharacterized protein</fullName>
    </submittedName>
</protein>
<feature type="transmembrane region" description="Helical" evidence="1">
    <location>
        <begin position="80"/>
        <end position="102"/>
    </location>
</feature>
<dbReference type="EMBL" id="BART01030365">
    <property type="protein sequence ID" value="GAH16673.1"/>
    <property type="molecule type" value="Genomic_DNA"/>
</dbReference>
<evidence type="ECO:0000313" key="2">
    <source>
        <dbReference type="EMBL" id="GAH16673.1"/>
    </source>
</evidence>
<keyword evidence="1" id="KW-1133">Transmembrane helix</keyword>
<name>X1F7A1_9ZZZZ</name>
<keyword evidence="1" id="KW-0812">Transmembrane</keyword>
<proteinExistence type="predicted"/>
<accession>X1F7A1</accession>
<feature type="transmembrane region" description="Helical" evidence="1">
    <location>
        <begin position="143"/>
        <end position="165"/>
    </location>
</feature>
<sequence>MKQERSNESKNLFYQIQKVFLLTITIEVLIDRLFYRVGTAFSLGNAYYAINIIGAIARIMMVLLNFIMLGFFLYNTRFNLYYKLLLGFELFFFSMSYLFYFINIAFPISFPILFQIIGFLIGGFIINLLMIQKIKSKEISGDNLKVSVVSSSILIPFMLILSLNIKGRIKIRGQRITTDKTCPISKSIE</sequence>